<reference evidence="1 2" key="1">
    <citation type="journal article" date="2019" name="Environ. Microbiol.">
        <title>An active ?-lactamase is a part of an orchestrated cell wall stress resistance network of Bacillus subtilis and related rhizosphere species.</title>
        <authorList>
            <person name="Bucher T."/>
            <person name="Keren-Paz A."/>
            <person name="Hausser J."/>
            <person name="Olender T."/>
            <person name="Cytryn E."/>
            <person name="Kolodkin-Gal I."/>
        </authorList>
    </citation>
    <scope>NUCLEOTIDE SEQUENCE [LARGE SCALE GENOMIC DNA]</scope>
    <source>
        <strain evidence="1 2">I32</strain>
    </source>
</reference>
<dbReference type="Proteomes" id="UP000308444">
    <property type="component" value="Unassembled WGS sequence"/>
</dbReference>
<protein>
    <submittedName>
        <fullName evidence="1">Nucleoside hydrolase</fullName>
    </submittedName>
</protein>
<dbReference type="AlphaFoldDB" id="A0A9X8ZY62"/>
<proteinExistence type="predicted"/>
<evidence type="ECO:0000313" key="2">
    <source>
        <dbReference type="Proteomes" id="UP000308444"/>
    </source>
</evidence>
<dbReference type="InterPro" id="IPR036452">
    <property type="entry name" value="Ribo_hydro-like"/>
</dbReference>
<organism evidence="1 2">
    <name type="scientific">Bacillus cereus</name>
    <dbReference type="NCBI Taxonomy" id="1396"/>
    <lineage>
        <taxon>Bacteria</taxon>
        <taxon>Bacillati</taxon>
        <taxon>Bacillota</taxon>
        <taxon>Bacilli</taxon>
        <taxon>Bacillales</taxon>
        <taxon>Bacillaceae</taxon>
        <taxon>Bacillus</taxon>
        <taxon>Bacillus cereus group</taxon>
    </lineage>
</organism>
<sequence>MRIVNKKIIFFGDFGIDDAVALIYANKTCKLD</sequence>
<accession>A0A9X8ZY62</accession>
<dbReference type="SUPFAM" id="SSF53590">
    <property type="entry name" value="Nucleoside hydrolase"/>
    <property type="match status" value="1"/>
</dbReference>
<keyword evidence="1" id="KW-0378">Hydrolase</keyword>
<evidence type="ECO:0000313" key="1">
    <source>
        <dbReference type="EMBL" id="TKI79334.1"/>
    </source>
</evidence>
<dbReference type="EMBL" id="SZOH01005462">
    <property type="protein sequence ID" value="TKI79334.1"/>
    <property type="molecule type" value="Genomic_DNA"/>
</dbReference>
<gene>
    <name evidence="1" type="ORF">FC695_44825</name>
</gene>
<comment type="caution">
    <text evidence="1">The sequence shown here is derived from an EMBL/GenBank/DDBJ whole genome shotgun (WGS) entry which is preliminary data.</text>
</comment>
<dbReference type="GO" id="GO:0016799">
    <property type="term" value="F:hydrolase activity, hydrolyzing N-glycosyl compounds"/>
    <property type="evidence" value="ECO:0007669"/>
    <property type="project" value="InterPro"/>
</dbReference>
<feature type="non-terminal residue" evidence="1">
    <location>
        <position position="32"/>
    </location>
</feature>
<name>A0A9X8ZY62_BACCE</name>